<keyword evidence="3" id="KW-1185">Reference proteome</keyword>
<dbReference type="PANTHER" id="PTHR37947">
    <property type="entry name" value="BLL2462 PROTEIN"/>
    <property type="match status" value="1"/>
</dbReference>
<evidence type="ECO:0000259" key="1">
    <source>
        <dbReference type="Pfam" id="PF07090"/>
    </source>
</evidence>
<dbReference type="PANTHER" id="PTHR37947:SF1">
    <property type="entry name" value="BLL2462 PROTEIN"/>
    <property type="match status" value="1"/>
</dbReference>
<comment type="caution">
    <text evidence="2">The sequence shown here is derived from an EMBL/GenBank/DDBJ whole genome shotgun (WGS) entry which is preliminary data.</text>
</comment>
<organism evidence="2 3">
    <name type="scientific">Phytohabitans maris</name>
    <dbReference type="NCBI Taxonomy" id="3071409"/>
    <lineage>
        <taxon>Bacteria</taxon>
        <taxon>Bacillati</taxon>
        <taxon>Actinomycetota</taxon>
        <taxon>Actinomycetes</taxon>
        <taxon>Micromonosporales</taxon>
        <taxon>Micromonosporaceae</taxon>
    </lineage>
</organism>
<dbReference type="SUPFAM" id="SSF52317">
    <property type="entry name" value="Class I glutamine amidotransferase-like"/>
    <property type="match status" value="1"/>
</dbReference>
<dbReference type="CDD" id="cd03143">
    <property type="entry name" value="A4_beta-galactosidase_middle_domain"/>
    <property type="match status" value="1"/>
</dbReference>
<sequence length="252" mass="27375">MTDKRALFVGESWTVHSIHQKGFDSFTTTEYAEGGGWLRAALEAGGWTVTYQPSHVAAVDFPSTVDELGRYDCVILSDIGANTLLIHPETFRLGKALPDRLQTLHDWVVAGGGLVMVGGYLSFQGIDAKARFANTPVERALPVTMLDRDDRAERPAGVTPLLCLKDHPLVADVPGDWPDLLGYNVVSPRPEAEVIATVDGDPLLATWTYGRGRAVAFTSDCGPHWAPQPFVDWDGYAPMWQGIASWAAGRIG</sequence>
<name>A0ABU0ZY66_9ACTN</name>
<reference evidence="2 3" key="1">
    <citation type="submission" date="2023-08" db="EMBL/GenBank/DDBJ databases">
        <title>Phytohabitans sansha sp. nov., isolated from marine sediment.</title>
        <authorList>
            <person name="Zhao Y."/>
            <person name="Yi K."/>
        </authorList>
    </citation>
    <scope>NUCLEOTIDE SEQUENCE [LARGE SCALE GENOMIC DNA]</scope>
    <source>
        <strain evidence="2 3">ZYX-F-186</strain>
    </source>
</reference>
<dbReference type="RefSeq" id="WP_308718345.1">
    <property type="nucleotide sequence ID" value="NZ_JAVHUY010000071.1"/>
</dbReference>
<dbReference type="Proteomes" id="UP001230908">
    <property type="component" value="Unassembled WGS sequence"/>
</dbReference>
<evidence type="ECO:0000313" key="2">
    <source>
        <dbReference type="EMBL" id="MDQ7911120.1"/>
    </source>
</evidence>
<dbReference type="Gene3D" id="3.40.50.880">
    <property type="match status" value="1"/>
</dbReference>
<gene>
    <name evidence="2" type="ORF">RB614_42190</name>
</gene>
<feature type="domain" description="Putative glutamine amidotransferase" evidence="1">
    <location>
        <begin position="6"/>
        <end position="246"/>
    </location>
</feature>
<dbReference type="EMBL" id="JAVHUY010000071">
    <property type="protein sequence ID" value="MDQ7911120.1"/>
    <property type="molecule type" value="Genomic_DNA"/>
</dbReference>
<evidence type="ECO:0000313" key="3">
    <source>
        <dbReference type="Proteomes" id="UP001230908"/>
    </source>
</evidence>
<dbReference type="Pfam" id="PF07090">
    <property type="entry name" value="GATase1_like"/>
    <property type="match status" value="1"/>
</dbReference>
<accession>A0ABU0ZY66</accession>
<dbReference type="InterPro" id="IPR010768">
    <property type="entry name" value="GATase1-like"/>
</dbReference>
<protein>
    <submittedName>
        <fullName evidence="2">Glutamine amidotransferase</fullName>
    </submittedName>
</protein>
<proteinExistence type="predicted"/>
<dbReference type="InterPro" id="IPR029062">
    <property type="entry name" value="Class_I_gatase-like"/>
</dbReference>
<keyword evidence="2" id="KW-0315">Glutamine amidotransferase</keyword>